<keyword evidence="6" id="KW-0812">Transmembrane</keyword>
<protein>
    <recommendedName>
        <fullName evidence="7">Glycoside hydrolase family 5 domain-containing protein</fullName>
    </recommendedName>
</protein>
<feature type="domain" description="Glycoside hydrolase family 5" evidence="7">
    <location>
        <begin position="789"/>
        <end position="1125"/>
    </location>
</feature>
<dbReference type="OrthoDB" id="442731at2759"/>
<dbReference type="GO" id="GO:0004553">
    <property type="term" value="F:hydrolase activity, hydrolyzing O-glycosyl compounds"/>
    <property type="evidence" value="ECO:0007669"/>
    <property type="project" value="InterPro"/>
</dbReference>
<evidence type="ECO:0000256" key="6">
    <source>
        <dbReference type="SAM" id="Phobius"/>
    </source>
</evidence>
<keyword evidence="3" id="KW-0119">Carbohydrate metabolism</keyword>
<keyword evidence="6" id="KW-0472">Membrane</keyword>
<keyword evidence="2" id="KW-0136">Cellulose degradation</keyword>
<organism evidence="8 9">
    <name type="scientific">Phytophthora cactorum</name>
    <dbReference type="NCBI Taxonomy" id="29920"/>
    <lineage>
        <taxon>Eukaryota</taxon>
        <taxon>Sar</taxon>
        <taxon>Stramenopiles</taxon>
        <taxon>Oomycota</taxon>
        <taxon>Peronosporomycetes</taxon>
        <taxon>Peronosporales</taxon>
        <taxon>Peronosporaceae</taxon>
        <taxon>Phytophthora</taxon>
    </lineage>
</organism>
<dbReference type="Proteomes" id="UP000688947">
    <property type="component" value="Unassembled WGS sequence"/>
</dbReference>
<keyword evidence="6" id="KW-1133">Transmembrane helix</keyword>
<comment type="caution">
    <text evidence="8">The sequence shown here is derived from an EMBL/GenBank/DDBJ whole genome shotgun (WGS) entry which is preliminary data.</text>
</comment>
<name>A0A8T1UHH1_9STRA</name>
<dbReference type="AlphaFoldDB" id="A0A8T1UHH1"/>
<dbReference type="VEuPathDB" id="FungiDB:PC110_g13875"/>
<dbReference type="VEuPathDB" id="FungiDB:PC110_g13874"/>
<accession>A0A8T1UHH1</accession>
<dbReference type="GO" id="GO:0030245">
    <property type="term" value="P:cellulose catabolic process"/>
    <property type="evidence" value="ECO:0007669"/>
    <property type="project" value="UniProtKB-KW"/>
</dbReference>
<keyword evidence="1" id="KW-0378">Hydrolase</keyword>
<feature type="transmembrane region" description="Helical" evidence="6">
    <location>
        <begin position="90"/>
        <end position="109"/>
    </location>
</feature>
<evidence type="ECO:0000313" key="9">
    <source>
        <dbReference type="Proteomes" id="UP000688947"/>
    </source>
</evidence>
<evidence type="ECO:0000256" key="4">
    <source>
        <dbReference type="ARBA" id="ARBA00023326"/>
    </source>
</evidence>
<gene>
    <name evidence="8" type="ORF">JG687_00006615</name>
</gene>
<reference evidence="8" key="1">
    <citation type="submission" date="2021-01" db="EMBL/GenBank/DDBJ databases">
        <title>Phytophthora aleatoria, a newly-described species from Pinus radiata is distinct from Phytophthora cactorum isolates based on comparative genomics.</title>
        <authorList>
            <person name="Mcdougal R."/>
            <person name="Panda P."/>
            <person name="Williams N."/>
            <person name="Studholme D.J."/>
        </authorList>
    </citation>
    <scope>NUCLEOTIDE SEQUENCE</scope>
    <source>
        <strain evidence="8">NZFS 3830</strain>
    </source>
</reference>
<dbReference type="Pfam" id="PF00150">
    <property type="entry name" value="Cellulase"/>
    <property type="match status" value="2"/>
</dbReference>
<evidence type="ECO:0000256" key="2">
    <source>
        <dbReference type="ARBA" id="ARBA00023001"/>
    </source>
</evidence>
<dbReference type="InterPro" id="IPR001547">
    <property type="entry name" value="Glyco_hydro_5"/>
</dbReference>
<proteinExistence type="predicted"/>
<evidence type="ECO:0000313" key="8">
    <source>
        <dbReference type="EMBL" id="KAG6963362.1"/>
    </source>
</evidence>
<evidence type="ECO:0000259" key="7">
    <source>
        <dbReference type="Pfam" id="PF00150"/>
    </source>
</evidence>
<feature type="compositionally biased region" description="Polar residues" evidence="5">
    <location>
        <begin position="613"/>
        <end position="643"/>
    </location>
</feature>
<dbReference type="PANTHER" id="PTHR35923:SF2">
    <property type="entry name" value="ENDOGLUCANASE"/>
    <property type="match status" value="1"/>
</dbReference>
<keyword evidence="4" id="KW-0624">Polysaccharide degradation</keyword>
<evidence type="ECO:0000256" key="1">
    <source>
        <dbReference type="ARBA" id="ARBA00022801"/>
    </source>
</evidence>
<feature type="domain" description="Glycoside hydrolase family 5" evidence="7">
    <location>
        <begin position="178"/>
        <end position="522"/>
    </location>
</feature>
<dbReference type="PANTHER" id="PTHR35923">
    <property type="entry name" value="MAJOR EXTRACELLULAR ENDOGLUCANASE"/>
    <property type="match status" value="1"/>
</dbReference>
<evidence type="ECO:0000256" key="3">
    <source>
        <dbReference type="ARBA" id="ARBA00023277"/>
    </source>
</evidence>
<dbReference type="EMBL" id="JAENGZ010000273">
    <property type="protein sequence ID" value="KAG6963362.1"/>
    <property type="molecule type" value="Genomic_DNA"/>
</dbReference>
<evidence type="ECO:0000256" key="5">
    <source>
        <dbReference type="SAM" id="MobiDB-lite"/>
    </source>
</evidence>
<sequence>MAEAAEISRPMVGSMSGAPVSGSTFRNSEYTRDAMETSRLTESGGRDSAMYGPGGQRQTEMKLLAVEPDLGAAPERTQDYKGRIRTWPGLLLLLSIVAAAVALITINAIDVQDQTDINAQRFENASQSRRKIKDGLDDDNVIVSDDGQVGNPKKYPDMGCELPDYQSKKGQIYAVSKNGTEVPVGIKGLNWFGMETGLAIPFGLWENMDNGTSVYEVAAFLARNKFNSVRLPVCIKNILKDVAPDKSLINLNTNRAINITSYITTIQTIVEALGYRHITVMISLHTLDPKKSGGAWFSEDLGVSEDDFLDAVDILTKNLCKSRYWNILGLDLKNEPHECSWGGSDPDWQKGATLIGNRMLEGCPNWLAFVEGIASKGTITLNGEENTYFDWWGGGLADAGDDPITFDVENKLVWAPHYYNTGVSPAWYLYASGTQNAEGAREDYVELDDETLRNNVEKTMDKMFGYLIGADPNTAMVMGEFAGLYGKDAHPMKTTKRTTDFTIEVMLKAGYAGGYMWSLNPESAYQFNPADTFGTFTEGLLDDDWLTPNKVFVEGMAALDDIKDLKMFPCFEVEVESDAGSDYRENVAPVSSPPQLLTNVFSMEVSVVRPMPKSTSTAADSTDPPTNTFRNSEYTSGRASTYMEQGPGSESGRETMSQRQTEMKLMAMEPSDNQPPERVQDYKGRIRTWRGVILLCVIVGGAAAIITACAMSASDDAATRQARYENRTEERRRINDGLTDDEVLISDDGQVGNPKKYPDMGCELPDYQSKDGQIFAVSKNGTEVPVGIKGVNWFGMETGLAIPFGLWENMDNGTSVYEVAAFLARNKFNSVRLPVCIKNILKNTPPQKTLINANTNRAINITTYMSTLQTIIQALGYRKITVMISLHTLDTKKSGGAWYSDELDVTEEQFLNAVDLLTKNLCTSKYWNILGLDLKNEPHECSWGGKAPDWQKGSSLIGNRMLKGCPNWMAFVEGIAGSGTVSVGDRTDTYYDWWGGGLENAGENTVELTTENKLVWAPHYYNTGVFPAWYLYASTGEKDASGAFKTYVELDDATLRRNVEITMDKMFGYLLGVDKNSAMVMGEFAGLYGKDAHPKKTTKRTTDFTIEIMLKAGYAGGYMWSLNPESAYQFNPADTYGTFTEGLLDDDWLTPNKAFMEGMAGMDDIKDLKMFPCFPQKASSTSSK</sequence>
<feature type="region of interest" description="Disordered" evidence="5">
    <location>
        <begin position="1"/>
        <end position="55"/>
    </location>
</feature>
<feature type="region of interest" description="Disordered" evidence="5">
    <location>
        <begin position="612"/>
        <end position="659"/>
    </location>
</feature>